<comment type="caution">
    <text evidence="8">The sequence shown here is derived from an EMBL/GenBank/DDBJ whole genome shotgun (WGS) entry which is preliminary data.</text>
</comment>
<accession>A0A316FWM1</accession>
<organism evidence="8 9">
    <name type="scientific">Pleionea mediterranea</name>
    <dbReference type="NCBI Taxonomy" id="523701"/>
    <lineage>
        <taxon>Bacteria</taxon>
        <taxon>Pseudomonadati</taxon>
        <taxon>Pseudomonadota</taxon>
        <taxon>Gammaproteobacteria</taxon>
        <taxon>Oceanospirillales</taxon>
        <taxon>Pleioneaceae</taxon>
        <taxon>Pleionea</taxon>
    </lineage>
</organism>
<evidence type="ECO:0000256" key="2">
    <source>
        <dbReference type="ARBA" id="ARBA00022729"/>
    </source>
</evidence>
<gene>
    <name evidence="8" type="ORF">C8D97_10411</name>
</gene>
<keyword evidence="9" id="KW-1185">Reference proteome</keyword>
<dbReference type="EMBL" id="QGGU01000004">
    <property type="protein sequence ID" value="PWK52793.1"/>
    <property type="molecule type" value="Genomic_DNA"/>
</dbReference>
<evidence type="ECO:0000256" key="5">
    <source>
        <dbReference type="ARBA" id="ARBA00023237"/>
    </source>
</evidence>
<evidence type="ECO:0000256" key="3">
    <source>
        <dbReference type="ARBA" id="ARBA00023136"/>
    </source>
</evidence>
<keyword evidence="3" id="KW-0472">Membrane</keyword>
<dbReference type="AlphaFoldDB" id="A0A316FWM1"/>
<name>A0A316FWM1_9GAMM</name>
<comment type="subcellular location">
    <subcellularLocation>
        <location evidence="1">Cell outer membrane</location>
        <topology evidence="1">Lipid-anchor</topology>
    </subcellularLocation>
</comment>
<dbReference type="NCBIfam" id="NF047847">
    <property type="entry name" value="SS_mature_LptM"/>
    <property type="match status" value="1"/>
</dbReference>
<keyword evidence="2" id="KW-0732">Signal</keyword>
<dbReference type="Proteomes" id="UP000245790">
    <property type="component" value="Unassembled WGS sequence"/>
</dbReference>
<dbReference type="InterPro" id="IPR032831">
    <property type="entry name" value="LptM_cons"/>
</dbReference>
<protein>
    <recommendedName>
        <fullName evidence="10">Lipoprotein</fullName>
    </recommendedName>
</protein>
<keyword evidence="6" id="KW-0449">Lipoprotein</keyword>
<feature type="region of interest" description="Disordered" evidence="7">
    <location>
        <begin position="33"/>
        <end position="52"/>
    </location>
</feature>
<evidence type="ECO:0008006" key="10">
    <source>
        <dbReference type="Google" id="ProtNLM"/>
    </source>
</evidence>
<reference evidence="8 9" key="1">
    <citation type="submission" date="2018-05" db="EMBL/GenBank/DDBJ databases">
        <title>Genomic Encyclopedia of Type Strains, Phase IV (KMG-IV): sequencing the most valuable type-strain genomes for metagenomic binning, comparative biology and taxonomic classification.</title>
        <authorList>
            <person name="Goeker M."/>
        </authorList>
    </citation>
    <scope>NUCLEOTIDE SEQUENCE [LARGE SCALE GENOMIC DNA]</scope>
    <source>
        <strain evidence="8 9">DSM 25350</strain>
    </source>
</reference>
<proteinExistence type="predicted"/>
<keyword evidence="4" id="KW-0564">Palmitate</keyword>
<evidence type="ECO:0000256" key="4">
    <source>
        <dbReference type="ARBA" id="ARBA00023139"/>
    </source>
</evidence>
<evidence type="ECO:0000313" key="9">
    <source>
        <dbReference type="Proteomes" id="UP000245790"/>
    </source>
</evidence>
<keyword evidence="5" id="KW-0998">Cell outer membrane</keyword>
<evidence type="ECO:0000256" key="1">
    <source>
        <dbReference type="ARBA" id="ARBA00004459"/>
    </source>
</evidence>
<sequence>MSAARSGYTCPMKYKRLLGLIFVVACLAGCGQKGPLRPADEQKSTDLTFFSG</sequence>
<evidence type="ECO:0000313" key="8">
    <source>
        <dbReference type="EMBL" id="PWK52793.1"/>
    </source>
</evidence>
<evidence type="ECO:0000256" key="6">
    <source>
        <dbReference type="ARBA" id="ARBA00023288"/>
    </source>
</evidence>
<evidence type="ECO:0000256" key="7">
    <source>
        <dbReference type="SAM" id="MobiDB-lite"/>
    </source>
</evidence>